<gene>
    <name evidence="1" type="ORF">NPX13_g5664</name>
</gene>
<evidence type="ECO:0000313" key="1">
    <source>
        <dbReference type="EMBL" id="KAJ3570639.1"/>
    </source>
</evidence>
<dbReference type="EMBL" id="JANPWZ010000915">
    <property type="protein sequence ID" value="KAJ3570639.1"/>
    <property type="molecule type" value="Genomic_DNA"/>
</dbReference>
<name>A0A9W8NE32_9PEZI</name>
<organism evidence="1 2">
    <name type="scientific">Xylaria arbuscula</name>
    <dbReference type="NCBI Taxonomy" id="114810"/>
    <lineage>
        <taxon>Eukaryota</taxon>
        <taxon>Fungi</taxon>
        <taxon>Dikarya</taxon>
        <taxon>Ascomycota</taxon>
        <taxon>Pezizomycotina</taxon>
        <taxon>Sordariomycetes</taxon>
        <taxon>Xylariomycetidae</taxon>
        <taxon>Xylariales</taxon>
        <taxon>Xylariaceae</taxon>
        <taxon>Xylaria</taxon>
    </lineage>
</organism>
<protein>
    <submittedName>
        <fullName evidence="1">Uncharacterized protein</fullName>
    </submittedName>
</protein>
<comment type="caution">
    <text evidence="1">The sequence shown here is derived from an EMBL/GenBank/DDBJ whole genome shotgun (WGS) entry which is preliminary data.</text>
</comment>
<proteinExistence type="predicted"/>
<accession>A0A9W8NE32</accession>
<dbReference type="AlphaFoldDB" id="A0A9W8NE32"/>
<evidence type="ECO:0000313" key="2">
    <source>
        <dbReference type="Proteomes" id="UP001148614"/>
    </source>
</evidence>
<keyword evidence="2" id="KW-1185">Reference proteome</keyword>
<dbReference type="Proteomes" id="UP001148614">
    <property type="component" value="Unassembled WGS sequence"/>
</dbReference>
<sequence length="239" mass="26394">MPSTLRPVISSDELSDEAMTITTFSNTMSFIRHVMCLAASLPIAFLSKPSVFKAIALLCAMTTFDSFPMTPKTAQVTCTLSFVLSTMLYYINGGIPQNQEDKDIFAVLFILSFSSQKLTPEESTQTKRPKDIFLLCIEKSLLSLVNYFYAIIITGNSLASGLKPEACAFAFLWPWVLQNCHYELSNIPTDLPWSVSERSLGSITSNFFNTSDHGMNRGGNRAQVVALTSDFSVTVTFQG</sequence>
<reference evidence="1" key="1">
    <citation type="submission" date="2022-07" db="EMBL/GenBank/DDBJ databases">
        <title>Genome Sequence of Xylaria arbuscula.</title>
        <authorList>
            <person name="Buettner E."/>
        </authorList>
    </citation>
    <scope>NUCLEOTIDE SEQUENCE</scope>
    <source>
        <strain evidence="1">VT107</strain>
    </source>
</reference>